<evidence type="ECO:0000313" key="8">
    <source>
        <dbReference type="Proteomes" id="UP001460270"/>
    </source>
</evidence>
<feature type="coiled-coil region" evidence="5">
    <location>
        <begin position="2058"/>
        <end position="2085"/>
    </location>
</feature>
<feature type="coiled-coil region" evidence="5">
    <location>
        <begin position="1729"/>
        <end position="1766"/>
    </location>
</feature>
<reference evidence="8" key="1">
    <citation type="submission" date="2024-04" db="EMBL/GenBank/DDBJ databases">
        <title>Salinicola lusitanus LLJ914,a marine bacterium isolated from the Okinawa Trough.</title>
        <authorList>
            <person name="Li J."/>
        </authorList>
    </citation>
    <scope>NUCLEOTIDE SEQUENCE [LARGE SCALE GENOMIC DNA]</scope>
</reference>
<evidence type="ECO:0000256" key="5">
    <source>
        <dbReference type="SAM" id="Coils"/>
    </source>
</evidence>
<feature type="region of interest" description="Disordered" evidence="6">
    <location>
        <begin position="1215"/>
        <end position="1254"/>
    </location>
</feature>
<dbReference type="EMBL" id="JBBPFD010000020">
    <property type="protein sequence ID" value="KAK7884450.1"/>
    <property type="molecule type" value="Genomic_DNA"/>
</dbReference>
<feature type="compositionally biased region" description="Basic and acidic residues" evidence="6">
    <location>
        <begin position="1231"/>
        <end position="1242"/>
    </location>
</feature>
<evidence type="ECO:0000256" key="2">
    <source>
        <dbReference type="ARBA" id="ARBA00022553"/>
    </source>
</evidence>
<evidence type="ECO:0000256" key="6">
    <source>
        <dbReference type="SAM" id="MobiDB-lite"/>
    </source>
</evidence>
<feature type="region of interest" description="Disordered" evidence="6">
    <location>
        <begin position="1575"/>
        <end position="1598"/>
    </location>
</feature>
<proteinExistence type="predicted"/>
<keyword evidence="5" id="KW-0175">Coiled coil</keyword>
<keyword evidence="4" id="KW-0472">Membrane</keyword>
<feature type="compositionally biased region" description="Polar residues" evidence="6">
    <location>
        <begin position="1090"/>
        <end position="1104"/>
    </location>
</feature>
<dbReference type="PANTHER" id="PTHR14514">
    <property type="entry name" value="PKA ANCHORING PROTEIN"/>
    <property type="match status" value="1"/>
</dbReference>
<evidence type="ECO:0000256" key="1">
    <source>
        <dbReference type="ARBA" id="ARBA00004308"/>
    </source>
</evidence>
<feature type="region of interest" description="Disordered" evidence="6">
    <location>
        <begin position="1"/>
        <end position="37"/>
    </location>
</feature>
<feature type="compositionally biased region" description="Polar residues" evidence="6">
    <location>
        <begin position="998"/>
        <end position="1007"/>
    </location>
</feature>
<feature type="region of interest" description="Disordered" evidence="6">
    <location>
        <begin position="1031"/>
        <end position="1061"/>
    </location>
</feature>
<evidence type="ECO:0000256" key="3">
    <source>
        <dbReference type="ARBA" id="ARBA00022737"/>
    </source>
</evidence>
<feature type="compositionally biased region" description="Basic and acidic residues" evidence="6">
    <location>
        <begin position="1031"/>
        <end position="1055"/>
    </location>
</feature>
<name>A0AAW0N285_9GOBI</name>
<gene>
    <name evidence="7" type="ORF">WMY93_027573</name>
</gene>
<evidence type="ECO:0008006" key="9">
    <source>
        <dbReference type="Google" id="ProtNLM"/>
    </source>
</evidence>
<keyword evidence="3" id="KW-0677">Repeat</keyword>
<feature type="region of interest" description="Disordered" evidence="6">
    <location>
        <begin position="1084"/>
        <end position="1129"/>
    </location>
</feature>
<sequence>MTLTEEATVLKGTEAVQPLTTPVEHELSPEQGQQEVTETVSETYMSITKQKKKTKKHTKTSKDKDYWEETSFDFQEKLSSAETETAITVTEEKIVSGEEQGVKSLICKVEQSQPLPATETVSIPQEQVQQFEKEKESTPHFSEDNVQIEPQDRILTFEEQKGTTPDSVNDDFQPEQPELNFVICRLPPPELHYAPIPKPLVQLEPSEPHFTVCDQVNASSQAGVIGEQQSQMDIDIVLPEPQPQILELTETKESTDSDVNLACETRPTESTKQTTNTVNETATSKTKTISECKAVETKPQPLFIDIMTEVVQEITKGVEAMLVTDYPKSQVLAPEDSGNLNDSVDVSVLVNDQTTGIAPESDILDQTIINSEIKLSQTVEKTNLESTSVSEYSPEEGMKLECVELHDDLPVVQSDTAEPQQHQAQSTAILDTGTTEQNESMLDVSDDKGIVQVTHVELQVDKTDEIQQQESEMREKHVLEMDPEVEQLHEDLHDEDSQFKPKEEKQDFGVATQVRELQVSKVTEDMLSDLQVEASEKIDLPEETEKKQPDQVIEIISIKPTSEEVNLKEETKGLISSEEIIQDDATQTTSKDLEAKSQEMSIDNTETWQVSQTLEEITAELGKSEVSMFEIDTQIVETITVTSEQLERHGTDSPDRRSSGEITTVEVREPTSLVFAVKPHELAATFAQISLAEIDTMESGETEIRVKLLKTTKEGEEAEEDLATGEKRPSICYLQVDIPKSQEENENVFVTIVKEPEIDIETSIQSIDESTLSEAAAKTIKIEVQSSSPEIQEGIQNAIVLPEEPYKVKTDVVEISLYDQKLDETQREPEIRVITTTTETRMEENVMEIESNVDLQTTGVEELAPTGFEKMAEVKQIVLDSKEVESSSDQEIPPPQVTTQTDNAIIETDSVTVDIIEQPDSNIRVEEKPAEKVIVCSEDVNIEKISVVKKPDSIEKQTTVMVQEIQPEKSFIELMKEAAREITKEDEPVSKAEEKQPELTSQSGIQQESAIFGIDSKQIITVTQTVEEVSHLKADKDESPESLEVEKEKNSEDVKPSQMQSEKSFVVAMRAAAQELEREYVEIEEPKMSAQDSTQREVSATLQPELQEIKPEIASVVGKHPTTSDTTEEDDIIDEATEIYHRRTRRRESLGVIEDPGVSPTEVVQTFADILTPTLLSPTQKIESTKIIPSKSKTAVFETAVKKQKVLVLQGERRESIEEVKEESDEQLSTENKDRDASEKIQDSSAVEPQEARPTAALPSVVIDAVSKMVQTTIIEATTLISSSSTLQDEVETMDIAPKEQSIGKTEAQVEPESVQLVEQAAEVVTTMKAKLQLKLKMLALQSLKLVETTMTTEIEQLSTEKQDQEAREDISLDVADIQSKKILNQVKQLKPVLLQLAEDHIDPKMTDKIDSQVTTEEAELTILLTSEPPAFEQTDLNLKFQQNPQRCKLPIEVHVKGLDTLQQPKVEVEIASTAQEQGDAPTPSASSQTEEGEVVVIETVTETIVTVRTQDRTKHEPVPQFDQKQTTIESRTTKEVLQDVDVEKASKPFTEIEQEKQEPELKIVKKIVTVKTEALGHPGSTSTTRTDEKQLQTVETPQVWEEPEESVVRDIFSEINLLAESGPSCQLQKVKPVEETPEMLFTCSKAAPEQDRVNRLLGKVLMCKNQPATMNPSEVEQQLKEAKECREAALAQVSLLSEQRRGGEVSSQASELVEDQWRCSVQDLDSVIQNKEAELEMVTDYSKQLEEAKVSLEEMRRELDTATESPSESCSEEAERLGSLQRTLEKRRTIIIQLIIIYRKLYIIFTKSEKAAWRLVEKTVERSLYNKNAISYETDNIKTELTNLKGKLADIAKQLEDIDGVSWNSVEAQKLIVLNAELSAVHQKFSFLKELAEEILPNSQWERDTEEIQDSLQDVDHDFRQTKDKITSKTQISSNPIMEKIVAVMREAFAWGKKMETDIEGRQKRVSLLPEKLQSEVITKQGQLEALEEEVNELLPQLHEEEEVPMINASLKLLEAIKETESGLQTREKLSQQIADLDTWIVSYFNKESCSEFEMSSQDLECQARKIQETLKEAEKQASVCESLLVTSKEIAPELSIAENCQLFDRLTNLQDDVQDIIEKENLTNKTKQKLSPIEKSLQHMLVDLSRPKFPITSKSLQALQPLKNTLSEHKSRVEVLTQWLPQEKTNELQGIITDLENKLSIMESKATDHEIYLNWIKILEELKESMKEQTRRAKDEFEDINKYKRCQGLLVQFPALHVLCQEAKSKLQEISTDLYPSQLSAERQRLKQTEDSLNAMESSLDTTLTLVEGNLLRKLDLETETKASTAFLKNTQKELNKTEAVKLNAADLDSEYKRLLTLRRTVELRLRAWEVIRLKGKGKEPGAADLTELKKKVLEDCDAQLESITEARQSMRTYTLTSCRKKTLSQLLVMMATVKAKGQIEMDKLNSCVEQYRHYCQLRDDIIHRLDRAEENMNELMSQKVTCLIDCSRQQDQLTSLCSEIDSLHTVLSDLKEWCAEPSCRRRRETTAATLFARVSRLRRCSRKLSSRCEQRVSEWSHITDCVEKAESVLSQVEADLPSLSP</sequence>
<keyword evidence="8" id="KW-1185">Reference proteome</keyword>
<protein>
    <recommendedName>
        <fullName evidence="9">KASH domain-containing protein</fullName>
    </recommendedName>
</protein>
<organism evidence="7 8">
    <name type="scientific">Mugilogobius chulae</name>
    <name type="common">yellowstripe goby</name>
    <dbReference type="NCBI Taxonomy" id="88201"/>
    <lineage>
        <taxon>Eukaryota</taxon>
        <taxon>Metazoa</taxon>
        <taxon>Chordata</taxon>
        <taxon>Craniata</taxon>
        <taxon>Vertebrata</taxon>
        <taxon>Euteleostomi</taxon>
        <taxon>Actinopterygii</taxon>
        <taxon>Neopterygii</taxon>
        <taxon>Teleostei</taxon>
        <taxon>Neoteleostei</taxon>
        <taxon>Acanthomorphata</taxon>
        <taxon>Gobiaria</taxon>
        <taxon>Gobiiformes</taxon>
        <taxon>Gobioidei</taxon>
        <taxon>Gobiidae</taxon>
        <taxon>Gobionellinae</taxon>
        <taxon>Mugilogobius</taxon>
    </lineage>
</organism>
<accession>A0AAW0N285</accession>
<feature type="region of interest" description="Disordered" evidence="6">
    <location>
        <begin position="982"/>
        <end position="1007"/>
    </location>
</feature>
<comment type="caution">
    <text evidence="7">The sequence shown here is derived from an EMBL/GenBank/DDBJ whole genome shotgun (WGS) entry which is preliminary data.</text>
</comment>
<dbReference type="Proteomes" id="UP001460270">
    <property type="component" value="Unassembled WGS sequence"/>
</dbReference>
<evidence type="ECO:0000256" key="4">
    <source>
        <dbReference type="ARBA" id="ARBA00023136"/>
    </source>
</evidence>
<keyword evidence="2" id="KW-0597">Phosphoprotein</keyword>
<evidence type="ECO:0000313" key="7">
    <source>
        <dbReference type="EMBL" id="KAK7884450.1"/>
    </source>
</evidence>
<feature type="compositionally biased region" description="Basic and acidic residues" evidence="6">
    <location>
        <begin position="982"/>
        <end position="997"/>
    </location>
</feature>
<comment type="subcellular location">
    <subcellularLocation>
        <location evidence="1">Endomembrane system</location>
    </subcellularLocation>
</comment>
<dbReference type="PANTHER" id="PTHR14514:SF4">
    <property type="entry name" value="NESPRIN-2"/>
    <property type="match status" value="1"/>
</dbReference>